<organism evidence="2 3">
    <name type="scientific">Bodo saltans</name>
    <name type="common">Flagellated protozoan</name>
    <dbReference type="NCBI Taxonomy" id="75058"/>
    <lineage>
        <taxon>Eukaryota</taxon>
        <taxon>Discoba</taxon>
        <taxon>Euglenozoa</taxon>
        <taxon>Kinetoplastea</taxon>
        <taxon>Metakinetoplastina</taxon>
        <taxon>Eubodonida</taxon>
        <taxon>Bodonidae</taxon>
        <taxon>Bodo</taxon>
    </lineage>
</organism>
<accession>A0A0S4JM35</accession>
<proteinExistence type="predicted"/>
<evidence type="ECO:0000313" key="3">
    <source>
        <dbReference type="Proteomes" id="UP000051952"/>
    </source>
</evidence>
<dbReference type="PANTHER" id="PTHR36706">
    <property type="entry name" value="UNNAMED PRODUCT"/>
    <property type="match status" value="1"/>
</dbReference>
<keyword evidence="3" id="KW-1185">Reference proteome</keyword>
<dbReference type="EMBL" id="CYKH01001902">
    <property type="protein sequence ID" value="CUG91259.1"/>
    <property type="molecule type" value="Genomic_DNA"/>
</dbReference>
<dbReference type="OrthoDB" id="274787at2759"/>
<dbReference type="AlphaFoldDB" id="A0A0S4JM35"/>
<sequence>MCPFFSGFCRAYFFFSVAIFFVELEWGKVCMERSPHYSRIADAPESINPITGRSLYYGLRPWRCDDRFMDWLNAFTNLANPKTQYQLLALMRKCAKSDVGKEPIDDYLYLTRRETMYYVERRLSGMIRERVFETYPYSSDALRKAAEQDAMKMRVWRNQRQLELEAKEGKIDELLVANVLGSAKRPKSE</sequence>
<evidence type="ECO:0000256" key="1">
    <source>
        <dbReference type="SAM" id="SignalP"/>
    </source>
</evidence>
<feature type="signal peptide" evidence="1">
    <location>
        <begin position="1"/>
        <end position="27"/>
    </location>
</feature>
<dbReference type="Proteomes" id="UP000051952">
    <property type="component" value="Unassembled WGS sequence"/>
</dbReference>
<feature type="chain" id="PRO_5006622532" description="Membrane-associated protein" evidence="1">
    <location>
        <begin position="28"/>
        <end position="189"/>
    </location>
</feature>
<reference evidence="3" key="1">
    <citation type="submission" date="2015-09" db="EMBL/GenBank/DDBJ databases">
        <authorList>
            <consortium name="Pathogen Informatics"/>
        </authorList>
    </citation>
    <scope>NUCLEOTIDE SEQUENCE [LARGE SCALE GENOMIC DNA]</scope>
    <source>
        <strain evidence="3">Lake Konstanz</strain>
    </source>
</reference>
<dbReference type="VEuPathDB" id="TriTrypDB:BSAL_30995"/>
<dbReference type="OMA" id="FFVELEW"/>
<protein>
    <recommendedName>
        <fullName evidence="4">Membrane-associated protein</fullName>
    </recommendedName>
</protein>
<keyword evidence="1" id="KW-0732">Signal</keyword>
<gene>
    <name evidence="2" type="ORF">BSAL_30995</name>
</gene>
<evidence type="ECO:0008006" key="4">
    <source>
        <dbReference type="Google" id="ProtNLM"/>
    </source>
</evidence>
<name>A0A0S4JM35_BODSA</name>
<evidence type="ECO:0000313" key="2">
    <source>
        <dbReference type="EMBL" id="CUG91259.1"/>
    </source>
</evidence>